<feature type="transmembrane region" description="Helical" evidence="10">
    <location>
        <begin position="143"/>
        <end position="160"/>
    </location>
</feature>
<dbReference type="PRINTS" id="PR01806">
    <property type="entry name" value="VIRFACTRMVIN"/>
</dbReference>
<evidence type="ECO:0000256" key="9">
    <source>
        <dbReference type="ARBA" id="ARBA00061532"/>
    </source>
</evidence>
<evidence type="ECO:0000256" key="10">
    <source>
        <dbReference type="HAMAP-Rule" id="MF_02078"/>
    </source>
</evidence>
<dbReference type="Pfam" id="PF03023">
    <property type="entry name" value="MurJ"/>
    <property type="match status" value="1"/>
</dbReference>
<evidence type="ECO:0000256" key="5">
    <source>
        <dbReference type="ARBA" id="ARBA00022984"/>
    </source>
</evidence>
<keyword evidence="10" id="KW-0961">Cell wall biogenesis/degradation</keyword>
<name>A0A4Q9VNG1_9HYPH</name>
<feature type="transmembrane region" description="Helical" evidence="10">
    <location>
        <begin position="203"/>
        <end position="230"/>
    </location>
</feature>
<keyword evidence="5 10" id="KW-0573">Peptidoglycan synthesis</keyword>
<dbReference type="GO" id="GO:0071555">
    <property type="term" value="P:cell wall organization"/>
    <property type="evidence" value="ECO:0007669"/>
    <property type="project" value="UniProtKB-KW"/>
</dbReference>
<evidence type="ECO:0000256" key="4">
    <source>
        <dbReference type="ARBA" id="ARBA00022960"/>
    </source>
</evidence>
<dbReference type="GO" id="GO:0008360">
    <property type="term" value="P:regulation of cell shape"/>
    <property type="evidence" value="ECO:0007669"/>
    <property type="project" value="UniProtKB-KW"/>
</dbReference>
<sequence>MATLRPGGAAALFLRRVGTVSGFTMLSRVTGFLRDVVLAWVIGAGPIADAFFIALRIPNHFRALFAEGAFNAAFVPTYAGTLEREGEARALAFAGRVLGALIAVQVVILIAAEIWARGLLGLITPGFEGDPVLGDLTTSLTRITFPYLLCVTVVTVYGAVLNAHHRYAAAAGAPVLFNIAIVACVALTLLAPAGHPWFAPHGAAIGVALAGVTELALLVWAMRPAGLVLVPLRPALSGEVTTFLKRLGPATIGSGAAQIAMFVDTILAAALPKGAVSGMYYADRLYQLPIGVIAIAVGTVLLPELSRRFAAGDDVGARRAQRRAILWSIVLTAPFVVAFLAIPDLLVRLAFARGAFDQVAVARAAVTLQAYAVGLMAIVLMRSVVPGFHARGDTRTPMWIAFVGIGVNVVLKFILSDTYDVAGLAFATSIGAWVNLVLLMIVDRLRAR</sequence>
<keyword evidence="10" id="KW-0813">Transport</keyword>
<gene>
    <name evidence="10 11" type="primary">murJ</name>
    <name evidence="11" type="ORF">EYW49_12010</name>
</gene>
<keyword evidence="4 10" id="KW-0133">Cell shape</keyword>
<reference evidence="11 12" key="1">
    <citation type="submission" date="2019-02" db="EMBL/GenBank/DDBJ databases">
        <title>Siculibacillus lacustris gen. nov., sp. nov., a new rosette-forming bacterium isolated from a freshwater crater lake (Lake St. Ana, Romania).</title>
        <authorList>
            <person name="Felfoldi T."/>
            <person name="Marton Z."/>
            <person name="Szabo A."/>
            <person name="Mentes A."/>
            <person name="Boka K."/>
            <person name="Marialigeti K."/>
            <person name="Mathe I."/>
            <person name="Koncz M."/>
            <person name="Schumann P."/>
            <person name="Toth E."/>
        </authorList>
    </citation>
    <scope>NUCLEOTIDE SEQUENCE [LARGE SCALE GENOMIC DNA]</scope>
    <source>
        <strain evidence="11 12">SA-279</strain>
    </source>
</reference>
<dbReference type="CDD" id="cd13123">
    <property type="entry name" value="MATE_MurJ_like"/>
    <property type="match status" value="1"/>
</dbReference>
<evidence type="ECO:0000256" key="6">
    <source>
        <dbReference type="ARBA" id="ARBA00022989"/>
    </source>
</evidence>
<comment type="caution">
    <text evidence="11">The sequence shown here is derived from an EMBL/GenBank/DDBJ whole genome shotgun (WGS) entry which is preliminary data.</text>
</comment>
<dbReference type="PANTHER" id="PTHR47019">
    <property type="entry name" value="LIPID II FLIPPASE MURJ"/>
    <property type="match status" value="1"/>
</dbReference>
<dbReference type="GO" id="GO:0009252">
    <property type="term" value="P:peptidoglycan biosynthetic process"/>
    <property type="evidence" value="ECO:0007669"/>
    <property type="project" value="UniProtKB-UniRule"/>
</dbReference>
<organism evidence="11 12">
    <name type="scientific">Siculibacillus lacustris</name>
    <dbReference type="NCBI Taxonomy" id="1549641"/>
    <lineage>
        <taxon>Bacteria</taxon>
        <taxon>Pseudomonadati</taxon>
        <taxon>Pseudomonadota</taxon>
        <taxon>Alphaproteobacteria</taxon>
        <taxon>Hyphomicrobiales</taxon>
        <taxon>Ancalomicrobiaceae</taxon>
        <taxon>Siculibacillus</taxon>
    </lineage>
</organism>
<protein>
    <recommendedName>
        <fullName evidence="10">Probable lipid II flippase MurJ</fullName>
    </recommendedName>
</protein>
<evidence type="ECO:0000256" key="7">
    <source>
        <dbReference type="ARBA" id="ARBA00023136"/>
    </source>
</evidence>
<comment type="pathway">
    <text evidence="10">Cell wall biogenesis; peptidoglycan biosynthesis.</text>
</comment>
<feature type="transmembrane region" description="Helical" evidence="10">
    <location>
        <begin position="284"/>
        <end position="303"/>
    </location>
</feature>
<feature type="transmembrane region" description="Helical" evidence="10">
    <location>
        <begin position="324"/>
        <end position="342"/>
    </location>
</feature>
<dbReference type="PANTHER" id="PTHR47019:SF1">
    <property type="entry name" value="LIPID II FLIPPASE MURJ"/>
    <property type="match status" value="1"/>
</dbReference>
<dbReference type="NCBIfam" id="TIGR01695">
    <property type="entry name" value="murJ_mviN"/>
    <property type="match status" value="1"/>
</dbReference>
<feature type="transmembrane region" description="Helical" evidence="10">
    <location>
        <begin position="38"/>
        <end position="55"/>
    </location>
</feature>
<accession>A0A4Q9VNG1</accession>
<evidence type="ECO:0000313" key="12">
    <source>
        <dbReference type="Proteomes" id="UP000292781"/>
    </source>
</evidence>
<comment type="similarity">
    <text evidence="9 10">Belongs to the MurJ/MviN family.</text>
</comment>
<evidence type="ECO:0000256" key="1">
    <source>
        <dbReference type="ARBA" id="ARBA00004651"/>
    </source>
</evidence>
<keyword evidence="10" id="KW-0997">Cell inner membrane</keyword>
<feature type="transmembrane region" description="Helical" evidence="10">
    <location>
        <begin position="97"/>
        <end position="123"/>
    </location>
</feature>
<feature type="transmembrane region" description="Helical" evidence="10">
    <location>
        <begin position="167"/>
        <end position="191"/>
    </location>
</feature>
<feature type="transmembrane region" description="Helical" evidence="10">
    <location>
        <begin position="251"/>
        <end position="272"/>
    </location>
</feature>
<dbReference type="InterPro" id="IPR051050">
    <property type="entry name" value="Lipid_II_flippase_MurJ/MviN"/>
</dbReference>
<dbReference type="UniPathway" id="UPA00219"/>
<dbReference type="OrthoDB" id="9816572at2"/>
<dbReference type="GO" id="GO:0005886">
    <property type="term" value="C:plasma membrane"/>
    <property type="evidence" value="ECO:0007669"/>
    <property type="project" value="UniProtKB-SubCell"/>
</dbReference>
<dbReference type="InterPro" id="IPR004268">
    <property type="entry name" value="MurJ"/>
</dbReference>
<comment type="subcellular location">
    <subcellularLocation>
        <location evidence="10">Cell inner membrane</location>
        <topology evidence="10">Multi-pass membrane protein</topology>
    </subcellularLocation>
    <subcellularLocation>
        <location evidence="1">Cell membrane</location>
        <topology evidence="1">Multi-pass membrane protein</topology>
    </subcellularLocation>
</comment>
<evidence type="ECO:0000256" key="3">
    <source>
        <dbReference type="ARBA" id="ARBA00022692"/>
    </source>
</evidence>
<dbReference type="AlphaFoldDB" id="A0A4Q9VNG1"/>
<feature type="transmembrane region" description="Helical" evidence="10">
    <location>
        <begin position="362"/>
        <end position="385"/>
    </location>
</feature>
<evidence type="ECO:0000256" key="8">
    <source>
        <dbReference type="ARBA" id="ARBA00060041"/>
    </source>
</evidence>
<dbReference type="HAMAP" id="MF_02078">
    <property type="entry name" value="MurJ_MviN"/>
    <property type="match status" value="1"/>
</dbReference>
<keyword evidence="7 10" id="KW-0472">Membrane</keyword>
<dbReference type="Proteomes" id="UP000292781">
    <property type="component" value="Unassembled WGS sequence"/>
</dbReference>
<keyword evidence="2 10" id="KW-1003">Cell membrane</keyword>
<feature type="transmembrane region" description="Helical" evidence="10">
    <location>
        <begin position="421"/>
        <end position="442"/>
    </location>
</feature>
<dbReference type="GO" id="GO:0034204">
    <property type="term" value="P:lipid translocation"/>
    <property type="evidence" value="ECO:0007669"/>
    <property type="project" value="TreeGrafter"/>
</dbReference>
<feature type="transmembrane region" description="Helical" evidence="10">
    <location>
        <begin position="397"/>
        <end position="415"/>
    </location>
</feature>
<dbReference type="EMBL" id="SJFN01000016">
    <property type="protein sequence ID" value="TBW37185.1"/>
    <property type="molecule type" value="Genomic_DNA"/>
</dbReference>
<dbReference type="GO" id="GO:0015648">
    <property type="term" value="F:lipid-linked peptidoglycan transporter activity"/>
    <property type="evidence" value="ECO:0007669"/>
    <property type="project" value="UniProtKB-UniRule"/>
</dbReference>
<proteinExistence type="inferred from homology"/>
<keyword evidence="6 10" id="KW-1133">Transmembrane helix</keyword>
<keyword evidence="12" id="KW-1185">Reference proteome</keyword>
<dbReference type="RefSeq" id="WP_131309821.1">
    <property type="nucleotide sequence ID" value="NZ_SJFN01000016.1"/>
</dbReference>
<evidence type="ECO:0000313" key="11">
    <source>
        <dbReference type="EMBL" id="TBW37185.1"/>
    </source>
</evidence>
<keyword evidence="3 10" id="KW-0812">Transmembrane</keyword>
<evidence type="ECO:0000256" key="2">
    <source>
        <dbReference type="ARBA" id="ARBA00022475"/>
    </source>
</evidence>
<comment type="caution">
    <text evidence="10">Lacks conserved residue(s) required for the propagation of feature annotation.</text>
</comment>
<comment type="function">
    <text evidence="8 10">Involved in peptidoglycan biosynthesis. Transports lipid-linked peptidoglycan precursors from the inner to the outer leaflet of the cytoplasmic membrane.</text>
</comment>